<dbReference type="GeneID" id="101490424"/>
<dbReference type="AlphaFoldDB" id="A0A1S2XF67"/>
<proteinExistence type="predicted"/>
<dbReference type="OrthoDB" id="778241at2759"/>
<evidence type="ECO:0000256" key="1">
    <source>
        <dbReference type="SAM" id="Coils"/>
    </source>
</evidence>
<dbReference type="eggNOG" id="ENOG502R3H5">
    <property type="taxonomic scope" value="Eukaryota"/>
</dbReference>
<evidence type="ECO:0000313" key="2">
    <source>
        <dbReference type="Proteomes" id="UP000087171"/>
    </source>
</evidence>
<dbReference type="InterPro" id="IPR012862">
    <property type="entry name" value="DUF1635"/>
</dbReference>
<name>A0A1S2XF67_CICAR</name>
<dbReference type="PANTHER" id="PTHR33431">
    <property type="entry name" value="ENABLED-LIKE PROTEIN (DUF1635)"/>
    <property type="match status" value="1"/>
</dbReference>
<reference evidence="3" key="2">
    <citation type="submission" date="2025-08" db="UniProtKB">
        <authorList>
            <consortium name="RefSeq"/>
        </authorList>
    </citation>
    <scope>IDENTIFICATION</scope>
    <source>
        <tissue evidence="3">Etiolated seedlings</tissue>
    </source>
</reference>
<gene>
    <name evidence="3" type="primary">LOC101490424</name>
</gene>
<dbReference type="PANTHER" id="PTHR33431:SF12">
    <property type="entry name" value="HIGH MOBILITY GROUP BOX PROTEIN, PUTATIVE (DUF1635)-RELATED"/>
    <property type="match status" value="1"/>
</dbReference>
<sequence length="268" mass="29847">MEEHLGSIFNYQESSDQLRQKLIDTMLELENTRNMKTDLLNLLEMAYRERDQAREQLQILVKKLVPSTSNKFYEPQHDNNNNLVMFQTTKANSSITESNSPSHVSSPVDSLIEAVSSPEFSNIGVDSHNMCFYKKNLGHDFNGSLNKCEVDIASGVIDLLAKGKVLPQKGKLLEAVINAGPLLQNLVLSGPLPTWKNPPPLSSIKIPPFGIKEIDELNSFQNSTIQCSHSSGSTPILNIASVTPSSCHNNTWELTSNSCLKKQKLQYF</sequence>
<protein>
    <submittedName>
        <fullName evidence="3">Uncharacterized protein LOC101490424</fullName>
    </submittedName>
</protein>
<keyword evidence="2" id="KW-1185">Reference proteome</keyword>
<accession>A0A1S2XF67</accession>
<organism evidence="2 3">
    <name type="scientific">Cicer arietinum</name>
    <name type="common">Chickpea</name>
    <name type="synonym">Garbanzo</name>
    <dbReference type="NCBI Taxonomy" id="3827"/>
    <lineage>
        <taxon>Eukaryota</taxon>
        <taxon>Viridiplantae</taxon>
        <taxon>Streptophyta</taxon>
        <taxon>Embryophyta</taxon>
        <taxon>Tracheophyta</taxon>
        <taxon>Spermatophyta</taxon>
        <taxon>Magnoliopsida</taxon>
        <taxon>eudicotyledons</taxon>
        <taxon>Gunneridae</taxon>
        <taxon>Pentapetalae</taxon>
        <taxon>rosids</taxon>
        <taxon>fabids</taxon>
        <taxon>Fabales</taxon>
        <taxon>Fabaceae</taxon>
        <taxon>Papilionoideae</taxon>
        <taxon>50 kb inversion clade</taxon>
        <taxon>NPAAA clade</taxon>
        <taxon>Hologalegina</taxon>
        <taxon>IRL clade</taxon>
        <taxon>Cicereae</taxon>
        <taxon>Cicer</taxon>
    </lineage>
</organism>
<dbReference type="KEGG" id="cam:101490424"/>
<keyword evidence="1" id="KW-0175">Coiled coil</keyword>
<dbReference type="Proteomes" id="UP000087171">
    <property type="component" value="Chromosome Ca1"/>
</dbReference>
<dbReference type="STRING" id="3827.A0A1S2XF67"/>
<dbReference type="RefSeq" id="XP_004487039.1">
    <property type="nucleotide sequence ID" value="XM_004486982.3"/>
</dbReference>
<dbReference type="PaxDb" id="3827-XP_004487039.1"/>
<dbReference type="Pfam" id="PF07795">
    <property type="entry name" value="DUF1635"/>
    <property type="match status" value="1"/>
</dbReference>
<feature type="coiled-coil region" evidence="1">
    <location>
        <begin position="36"/>
        <end position="63"/>
    </location>
</feature>
<reference evidence="2" key="1">
    <citation type="journal article" date="2013" name="Nat. Biotechnol.">
        <title>Draft genome sequence of chickpea (Cicer arietinum) provides a resource for trait improvement.</title>
        <authorList>
            <person name="Varshney R.K."/>
            <person name="Song C."/>
            <person name="Saxena R.K."/>
            <person name="Azam S."/>
            <person name="Yu S."/>
            <person name="Sharpe A.G."/>
            <person name="Cannon S."/>
            <person name="Baek J."/>
            <person name="Rosen B.D."/>
            <person name="Tar'an B."/>
            <person name="Millan T."/>
            <person name="Zhang X."/>
            <person name="Ramsay L.D."/>
            <person name="Iwata A."/>
            <person name="Wang Y."/>
            <person name="Nelson W."/>
            <person name="Farmer A.D."/>
            <person name="Gaur P.M."/>
            <person name="Soderlund C."/>
            <person name="Penmetsa R.V."/>
            <person name="Xu C."/>
            <person name="Bharti A.K."/>
            <person name="He W."/>
            <person name="Winter P."/>
            <person name="Zhao S."/>
            <person name="Hane J.K."/>
            <person name="Carrasquilla-Garcia N."/>
            <person name="Condie J.A."/>
            <person name="Upadhyaya H.D."/>
            <person name="Luo M.C."/>
            <person name="Thudi M."/>
            <person name="Gowda C.L."/>
            <person name="Singh N.P."/>
            <person name="Lichtenzveig J."/>
            <person name="Gali K.K."/>
            <person name="Rubio J."/>
            <person name="Nadarajan N."/>
            <person name="Dolezel J."/>
            <person name="Bansal K.C."/>
            <person name="Xu X."/>
            <person name="Edwards D."/>
            <person name="Zhang G."/>
            <person name="Kahl G."/>
            <person name="Gil J."/>
            <person name="Singh K.B."/>
            <person name="Datta S.K."/>
            <person name="Jackson S.A."/>
            <person name="Wang J."/>
            <person name="Cook D.R."/>
        </authorList>
    </citation>
    <scope>NUCLEOTIDE SEQUENCE [LARGE SCALE GENOMIC DNA]</scope>
    <source>
        <strain evidence="2">cv. CDC Frontier</strain>
    </source>
</reference>
<evidence type="ECO:0000313" key="3">
    <source>
        <dbReference type="RefSeq" id="XP_004487039.1"/>
    </source>
</evidence>